<evidence type="ECO:0000313" key="2">
    <source>
        <dbReference type="Proteomes" id="UP000187735"/>
    </source>
</evidence>
<accession>A0A1P8WD85</accession>
<dbReference type="KEGG" id="fmr:Fuma_01624"/>
<organism evidence="1 2">
    <name type="scientific">Fuerstiella marisgermanici</name>
    <dbReference type="NCBI Taxonomy" id="1891926"/>
    <lineage>
        <taxon>Bacteria</taxon>
        <taxon>Pseudomonadati</taxon>
        <taxon>Planctomycetota</taxon>
        <taxon>Planctomycetia</taxon>
        <taxon>Planctomycetales</taxon>
        <taxon>Planctomycetaceae</taxon>
        <taxon>Fuerstiella</taxon>
    </lineage>
</organism>
<sequence length="114" mass="11828">MQISYLEIVTPDVDAVCTTYAKLHGVTFVEGDPALGGARTTSLEGGTTLGVRAPMHAGEKPVVRPYVLVEDIAAAVAAATEAGAVVAVPPMKIEGHGTCAIYFQGGIECARWQN</sequence>
<proteinExistence type="predicted"/>
<dbReference type="Gene3D" id="3.10.180.10">
    <property type="entry name" value="2,3-Dihydroxybiphenyl 1,2-Dioxygenase, domain 1"/>
    <property type="match status" value="1"/>
</dbReference>
<keyword evidence="2" id="KW-1185">Reference proteome</keyword>
<keyword evidence="1" id="KW-0456">Lyase</keyword>
<dbReference type="InterPro" id="IPR029068">
    <property type="entry name" value="Glyas_Bleomycin-R_OHBP_Dase"/>
</dbReference>
<protein>
    <submittedName>
        <fullName evidence="1">Putative enzyme related to lactoylglutathione lyase</fullName>
    </submittedName>
</protein>
<dbReference type="EMBL" id="CP017641">
    <property type="protein sequence ID" value="APZ92023.1"/>
    <property type="molecule type" value="Genomic_DNA"/>
</dbReference>
<evidence type="ECO:0000313" key="1">
    <source>
        <dbReference type="EMBL" id="APZ92023.1"/>
    </source>
</evidence>
<gene>
    <name evidence="1" type="ORF">Fuma_01624</name>
</gene>
<dbReference type="SUPFAM" id="SSF54593">
    <property type="entry name" value="Glyoxalase/Bleomycin resistance protein/Dihydroxybiphenyl dioxygenase"/>
    <property type="match status" value="1"/>
</dbReference>
<dbReference type="OrthoDB" id="9793039at2"/>
<name>A0A1P8WD85_9PLAN</name>
<reference evidence="1 2" key="1">
    <citation type="journal article" date="2016" name="Front. Microbiol.">
        <title>Fuerstia marisgermanicae gen. nov., sp. nov., an Unusual Member of the Phylum Planctomycetes from the German Wadden Sea.</title>
        <authorList>
            <person name="Kohn T."/>
            <person name="Heuer A."/>
            <person name="Jogler M."/>
            <person name="Vollmers J."/>
            <person name="Boedeker C."/>
            <person name="Bunk B."/>
            <person name="Rast P."/>
            <person name="Borchert D."/>
            <person name="Glockner I."/>
            <person name="Freese H.M."/>
            <person name="Klenk H.P."/>
            <person name="Overmann J."/>
            <person name="Kaster A.K."/>
            <person name="Rohde M."/>
            <person name="Wiegand S."/>
            <person name="Jogler C."/>
        </authorList>
    </citation>
    <scope>NUCLEOTIDE SEQUENCE [LARGE SCALE GENOMIC DNA]</scope>
    <source>
        <strain evidence="1 2">NH11</strain>
    </source>
</reference>
<dbReference type="GO" id="GO:0016829">
    <property type="term" value="F:lyase activity"/>
    <property type="evidence" value="ECO:0007669"/>
    <property type="project" value="UniProtKB-KW"/>
</dbReference>
<dbReference type="Proteomes" id="UP000187735">
    <property type="component" value="Chromosome"/>
</dbReference>
<dbReference type="AlphaFoldDB" id="A0A1P8WD85"/>
<dbReference type="RefSeq" id="WP_077023689.1">
    <property type="nucleotide sequence ID" value="NZ_CP017641.1"/>
</dbReference>